<protein>
    <submittedName>
        <fullName evidence="1">Uncharacterized protein</fullName>
    </submittedName>
</protein>
<dbReference type="PATRIC" id="fig|1339327.3.peg.4592"/>
<dbReference type="EMBL" id="JGDJ01000276">
    <property type="protein sequence ID" value="EXZ26728.1"/>
    <property type="molecule type" value="Genomic_DNA"/>
</dbReference>
<name>A0A015X4W0_BACFG</name>
<evidence type="ECO:0000313" key="1">
    <source>
        <dbReference type="EMBL" id="EXZ26728.1"/>
    </source>
</evidence>
<dbReference type="AlphaFoldDB" id="A0A015X4W0"/>
<reference evidence="1 2" key="1">
    <citation type="submission" date="2014-02" db="EMBL/GenBank/DDBJ databases">
        <authorList>
            <person name="Sears C."/>
            <person name="Carroll K."/>
            <person name="Sack B.R."/>
            <person name="Qadri F."/>
            <person name="Myers L.L."/>
            <person name="Chung G.-T."/>
            <person name="Escheverria P."/>
            <person name="Fraser C.M."/>
            <person name="Sadzewicz L."/>
            <person name="Shefchek K.A."/>
            <person name="Tallon L."/>
            <person name="Das S.P."/>
            <person name="Daugherty S."/>
            <person name="Mongodin E.F."/>
        </authorList>
    </citation>
    <scope>NUCLEOTIDE SEQUENCE [LARGE SCALE GENOMIC DNA]</scope>
    <source>
        <strain evidence="1 2">S36L11</strain>
    </source>
</reference>
<sequence>MRNKDFSLSVIGIDKARDYPVKCIEIREVADVEYIPLEAVSSSLLINDIWGYYVFYLSK</sequence>
<evidence type="ECO:0000313" key="2">
    <source>
        <dbReference type="Proteomes" id="UP000022082"/>
    </source>
</evidence>
<accession>A0A015X4W0</accession>
<comment type="caution">
    <text evidence="1">The sequence shown here is derived from an EMBL/GenBank/DDBJ whole genome shotgun (WGS) entry which is preliminary data.</text>
</comment>
<organism evidence="1 2">
    <name type="scientific">Bacteroides fragilis str. S36L11</name>
    <dbReference type="NCBI Taxonomy" id="1339327"/>
    <lineage>
        <taxon>Bacteria</taxon>
        <taxon>Pseudomonadati</taxon>
        <taxon>Bacteroidota</taxon>
        <taxon>Bacteroidia</taxon>
        <taxon>Bacteroidales</taxon>
        <taxon>Bacteroidaceae</taxon>
        <taxon>Bacteroides</taxon>
    </lineage>
</organism>
<proteinExistence type="predicted"/>
<gene>
    <name evidence="1" type="ORF">M136_4077</name>
</gene>
<dbReference type="Proteomes" id="UP000022082">
    <property type="component" value="Unassembled WGS sequence"/>
</dbReference>